<evidence type="ECO:0000256" key="7">
    <source>
        <dbReference type="ARBA" id="ARBA00023136"/>
    </source>
</evidence>
<dbReference type="InterPro" id="IPR020846">
    <property type="entry name" value="MFS_dom"/>
</dbReference>
<evidence type="ECO:0000256" key="1">
    <source>
        <dbReference type="ARBA" id="ARBA00004651"/>
    </source>
</evidence>
<reference evidence="11" key="1">
    <citation type="submission" date="2025-08" db="UniProtKB">
        <authorList>
            <consortium name="RefSeq"/>
        </authorList>
    </citation>
    <scope>IDENTIFICATION</scope>
</reference>
<feature type="transmembrane region" description="Helical" evidence="8">
    <location>
        <begin position="359"/>
        <end position="383"/>
    </location>
</feature>
<proteinExistence type="predicted"/>
<dbReference type="Proteomes" id="UP000322000">
    <property type="component" value="Chromosome 5"/>
</dbReference>
<dbReference type="PROSITE" id="PS50850">
    <property type="entry name" value="MFS"/>
    <property type="match status" value="1"/>
</dbReference>
<dbReference type="SUPFAM" id="SSF103473">
    <property type="entry name" value="MFS general substrate transporter"/>
    <property type="match status" value="1"/>
</dbReference>
<keyword evidence="2" id="KW-0813">Transport</keyword>
<dbReference type="InterPro" id="IPR036259">
    <property type="entry name" value="MFS_trans_sf"/>
</dbReference>
<feature type="transmembrane region" description="Helical" evidence="8">
    <location>
        <begin position="80"/>
        <end position="98"/>
    </location>
</feature>
<keyword evidence="4" id="KW-0762">Sugar transport</keyword>
<evidence type="ECO:0000256" key="6">
    <source>
        <dbReference type="ARBA" id="ARBA00022989"/>
    </source>
</evidence>
<dbReference type="Pfam" id="PF00083">
    <property type="entry name" value="Sugar_tr"/>
    <property type="match status" value="1"/>
</dbReference>
<gene>
    <name evidence="11" type="primary">LOC113494104</name>
</gene>
<evidence type="ECO:0000256" key="8">
    <source>
        <dbReference type="SAM" id="Phobius"/>
    </source>
</evidence>
<keyword evidence="6 8" id="KW-1133">Transmembrane helix</keyword>
<evidence type="ECO:0000259" key="9">
    <source>
        <dbReference type="PROSITE" id="PS50850"/>
    </source>
</evidence>
<feature type="transmembrane region" description="Helical" evidence="8">
    <location>
        <begin position="138"/>
        <end position="158"/>
    </location>
</feature>
<feature type="transmembrane region" description="Helical" evidence="8">
    <location>
        <begin position="395"/>
        <end position="415"/>
    </location>
</feature>
<evidence type="ECO:0000256" key="3">
    <source>
        <dbReference type="ARBA" id="ARBA00022475"/>
    </source>
</evidence>
<accession>A0A7E5VI95</accession>
<dbReference type="PANTHER" id="PTHR48021:SF1">
    <property type="entry name" value="GH07001P-RELATED"/>
    <property type="match status" value="1"/>
</dbReference>
<dbReference type="GO" id="GO:0005886">
    <property type="term" value="C:plasma membrane"/>
    <property type="evidence" value="ECO:0007669"/>
    <property type="project" value="UniProtKB-SubCell"/>
</dbReference>
<dbReference type="KEGG" id="tnl:113494104"/>
<comment type="subcellular location">
    <subcellularLocation>
        <location evidence="1">Cell membrane</location>
        <topology evidence="1">Multi-pass membrane protein</topology>
    </subcellularLocation>
</comment>
<evidence type="ECO:0000313" key="10">
    <source>
        <dbReference type="Proteomes" id="UP000322000"/>
    </source>
</evidence>
<dbReference type="InterPro" id="IPR005828">
    <property type="entry name" value="MFS_sugar_transport-like"/>
</dbReference>
<feature type="transmembrane region" description="Helical" evidence="8">
    <location>
        <begin position="427"/>
        <end position="446"/>
    </location>
</feature>
<evidence type="ECO:0000313" key="11">
    <source>
        <dbReference type="RefSeq" id="XP_026728053.1"/>
    </source>
</evidence>
<evidence type="ECO:0000256" key="4">
    <source>
        <dbReference type="ARBA" id="ARBA00022597"/>
    </source>
</evidence>
<organism evidence="10 11">
    <name type="scientific">Trichoplusia ni</name>
    <name type="common">Cabbage looper</name>
    <dbReference type="NCBI Taxonomy" id="7111"/>
    <lineage>
        <taxon>Eukaryota</taxon>
        <taxon>Metazoa</taxon>
        <taxon>Ecdysozoa</taxon>
        <taxon>Arthropoda</taxon>
        <taxon>Hexapoda</taxon>
        <taxon>Insecta</taxon>
        <taxon>Pterygota</taxon>
        <taxon>Neoptera</taxon>
        <taxon>Endopterygota</taxon>
        <taxon>Lepidoptera</taxon>
        <taxon>Glossata</taxon>
        <taxon>Ditrysia</taxon>
        <taxon>Noctuoidea</taxon>
        <taxon>Noctuidae</taxon>
        <taxon>Plusiinae</taxon>
        <taxon>Trichoplusia</taxon>
    </lineage>
</organism>
<evidence type="ECO:0000256" key="5">
    <source>
        <dbReference type="ARBA" id="ARBA00022692"/>
    </source>
</evidence>
<keyword evidence="10" id="KW-1185">Reference proteome</keyword>
<dbReference type="RefSeq" id="XP_026728053.1">
    <property type="nucleotide sequence ID" value="XM_026872252.1"/>
</dbReference>
<dbReference type="FunFam" id="1.20.1250.20:FF:000218">
    <property type="entry name" value="facilitated trehalose transporter Tret1"/>
    <property type="match status" value="1"/>
</dbReference>
<protein>
    <submittedName>
        <fullName evidence="11">Facilitated trehalose transporter Tret1-like</fullName>
    </submittedName>
</protein>
<sequence length="472" mass="52385">MAGKLFQILGTMLICTTTVNMGVIFAWPAFTIMLFQSPNTTLHRPMTDTEISLFSSMGMIGALISIPTSGYLLDKIGRKRYCLLNSFILSMVWSILTFSRRVEMVLTAIFLSGLSFTVFVVAGTFISEICEPSIRGTMTATNMVAYGIGMLLSYLLGGYLQYEVMLYVGLSLTVAAMCLLSILKESPIHLMSKGFEKEAMQSIAFYKNLKLDSKDIVEEINSIKRSLNPDLDETTPEEEKLKPELKPVEKLSLWKFIKKSRSSRKAFFTTFFLMTAAISQGLVVVQIHAERLFHDAIPTVAPTLLSVILAVAVTGSGMVAAFLTDLAGRRPLMIYASLGTGISCMVLGTQLQFHWGPTWITAVFMYVYPVMYTCGAGTVPFVLLSELFLPEVKSIFSMILVEYACLCNFVILFIFNPLLKAVGWGPVFYIFATLSFLSSSFCVFFLPETKGLNVEEIQTVFARKRTPKNVAA</sequence>
<dbReference type="Gene3D" id="1.20.1250.20">
    <property type="entry name" value="MFS general substrate transporter like domains"/>
    <property type="match status" value="1"/>
</dbReference>
<feature type="transmembrane region" description="Helical" evidence="8">
    <location>
        <begin position="301"/>
        <end position="323"/>
    </location>
</feature>
<dbReference type="GeneID" id="113494104"/>
<dbReference type="InterPro" id="IPR005829">
    <property type="entry name" value="Sugar_transporter_CS"/>
</dbReference>
<feature type="domain" description="Major facilitator superfamily (MFS) profile" evidence="9">
    <location>
        <begin position="1"/>
        <end position="450"/>
    </location>
</feature>
<feature type="transmembrane region" description="Helical" evidence="8">
    <location>
        <begin position="53"/>
        <end position="73"/>
    </location>
</feature>
<dbReference type="PROSITE" id="PS00216">
    <property type="entry name" value="SUGAR_TRANSPORT_1"/>
    <property type="match status" value="1"/>
</dbReference>
<dbReference type="GO" id="GO:0022857">
    <property type="term" value="F:transmembrane transporter activity"/>
    <property type="evidence" value="ECO:0007669"/>
    <property type="project" value="InterPro"/>
</dbReference>
<feature type="transmembrane region" description="Helical" evidence="8">
    <location>
        <begin position="164"/>
        <end position="183"/>
    </location>
</feature>
<feature type="transmembrane region" description="Helical" evidence="8">
    <location>
        <begin position="12"/>
        <end position="33"/>
    </location>
</feature>
<dbReference type="InParanoid" id="A0A7E5VI95"/>
<feature type="transmembrane region" description="Helical" evidence="8">
    <location>
        <begin position="332"/>
        <end position="353"/>
    </location>
</feature>
<dbReference type="AlphaFoldDB" id="A0A7E5VI95"/>
<keyword evidence="3" id="KW-1003">Cell membrane</keyword>
<dbReference type="InterPro" id="IPR050549">
    <property type="entry name" value="MFS_Trehalose_Transporter"/>
</dbReference>
<feature type="transmembrane region" description="Helical" evidence="8">
    <location>
        <begin position="266"/>
        <end position="289"/>
    </location>
</feature>
<evidence type="ECO:0000256" key="2">
    <source>
        <dbReference type="ARBA" id="ARBA00022448"/>
    </source>
</evidence>
<dbReference type="PANTHER" id="PTHR48021">
    <property type="match status" value="1"/>
</dbReference>
<dbReference type="OrthoDB" id="8120565at2759"/>
<feature type="transmembrane region" description="Helical" evidence="8">
    <location>
        <begin position="104"/>
        <end position="126"/>
    </location>
</feature>
<keyword evidence="5 8" id="KW-0812">Transmembrane</keyword>
<name>A0A7E5VI95_TRINI</name>
<keyword evidence="7 8" id="KW-0472">Membrane</keyword>